<sequence length="48" mass="5710">MSKALQRYISSIRLNEHALVTSFFNASQFSRGVDHKHREFRKEILQTM</sequence>
<reference evidence="1 2" key="1">
    <citation type="submission" date="2014-05" db="EMBL/GenBank/DDBJ databases">
        <authorList>
            <person name="Aslett A.Martin."/>
            <person name="De Silva Nishadi"/>
        </authorList>
    </citation>
    <scope>NUCLEOTIDE SEQUENCE [LARGE SCALE GENOMIC DNA]</scope>
</reference>
<dbReference type="AlphaFoldDB" id="A0A077UF35"/>
<organism evidence="1 2">
    <name type="scientific">Staphylococcus schweitzeri</name>
    <dbReference type="NCBI Taxonomy" id="1654388"/>
    <lineage>
        <taxon>Bacteria</taxon>
        <taxon>Bacillati</taxon>
        <taxon>Bacillota</taxon>
        <taxon>Bacilli</taxon>
        <taxon>Bacillales</taxon>
        <taxon>Staphylococcaceae</taxon>
        <taxon>Staphylococcus</taxon>
    </lineage>
</organism>
<gene>
    <name evidence="1" type="ORF">ERS140147_00356</name>
</gene>
<evidence type="ECO:0000313" key="1">
    <source>
        <dbReference type="EMBL" id="CDR27101.1"/>
    </source>
</evidence>
<dbReference type="EMBL" id="CCEH01000002">
    <property type="protein sequence ID" value="CDR27101.1"/>
    <property type="molecule type" value="Genomic_DNA"/>
</dbReference>
<dbReference type="Proteomes" id="UP000044616">
    <property type="component" value="Unassembled WGS sequence"/>
</dbReference>
<name>A0A077UF35_9STAP</name>
<accession>A0A077UF35</accession>
<protein>
    <submittedName>
        <fullName evidence="1">Uncharacterized protein</fullName>
    </submittedName>
</protein>
<evidence type="ECO:0000313" key="2">
    <source>
        <dbReference type="Proteomes" id="UP000044616"/>
    </source>
</evidence>
<proteinExistence type="predicted"/>